<evidence type="ECO:0000256" key="2">
    <source>
        <dbReference type="SAM" id="MobiDB-lite"/>
    </source>
</evidence>
<gene>
    <name evidence="3" type="ORF">SPI_04728</name>
</gene>
<dbReference type="CDD" id="cd02440">
    <property type="entry name" value="AdoMet_MTases"/>
    <property type="match status" value="1"/>
</dbReference>
<dbReference type="PANTHER" id="PTHR43591">
    <property type="entry name" value="METHYLTRANSFERASE"/>
    <property type="match status" value="1"/>
</dbReference>
<accession>A0A167USQ9</accession>
<comment type="similarity">
    <text evidence="1">Belongs to the methyltransferase superfamily. LaeA methyltransferase family.</text>
</comment>
<comment type="caution">
    <text evidence="3">The sequence shown here is derived from an EMBL/GenBank/DDBJ whole genome shotgun (WGS) entry which is preliminary data.</text>
</comment>
<evidence type="ECO:0000313" key="3">
    <source>
        <dbReference type="EMBL" id="OAA61869.1"/>
    </source>
</evidence>
<dbReference type="InterPro" id="IPR029063">
    <property type="entry name" value="SAM-dependent_MTases_sf"/>
</dbReference>
<reference evidence="3 4" key="1">
    <citation type="journal article" date="2016" name="Genome Biol. Evol.">
        <title>Divergent and convergent evolution of fungal pathogenicity.</title>
        <authorList>
            <person name="Shang Y."/>
            <person name="Xiao G."/>
            <person name="Zheng P."/>
            <person name="Cen K."/>
            <person name="Zhan S."/>
            <person name="Wang C."/>
        </authorList>
    </citation>
    <scope>NUCLEOTIDE SEQUENCE [LARGE SCALE GENOMIC DNA]</scope>
    <source>
        <strain evidence="3 4">RCEF 264</strain>
    </source>
</reference>
<dbReference type="Gene3D" id="3.40.50.150">
    <property type="entry name" value="Vaccinia Virus protein VP39"/>
    <property type="match status" value="1"/>
</dbReference>
<dbReference type="SUPFAM" id="SSF53335">
    <property type="entry name" value="S-adenosyl-L-methionine-dependent methyltransferases"/>
    <property type="match status" value="1"/>
</dbReference>
<evidence type="ECO:0000256" key="1">
    <source>
        <dbReference type="ARBA" id="ARBA00038158"/>
    </source>
</evidence>
<dbReference type="GO" id="GO:0008168">
    <property type="term" value="F:methyltransferase activity"/>
    <property type="evidence" value="ECO:0007669"/>
    <property type="project" value="TreeGrafter"/>
</dbReference>
<proteinExistence type="inferred from homology"/>
<dbReference type="STRING" id="1081102.A0A167USQ9"/>
<name>A0A167USQ9_9HYPO</name>
<dbReference type="PANTHER" id="PTHR43591:SF105">
    <property type="entry name" value="METHYLTRANSFERASE DOMAIN-CONTAINING PROTEIN-RELATED"/>
    <property type="match status" value="1"/>
</dbReference>
<organism evidence="3 4">
    <name type="scientific">Niveomyces insectorum RCEF 264</name>
    <dbReference type="NCBI Taxonomy" id="1081102"/>
    <lineage>
        <taxon>Eukaryota</taxon>
        <taxon>Fungi</taxon>
        <taxon>Dikarya</taxon>
        <taxon>Ascomycota</taxon>
        <taxon>Pezizomycotina</taxon>
        <taxon>Sordariomycetes</taxon>
        <taxon>Hypocreomycetidae</taxon>
        <taxon>Hypocreales</taxon>
        <taxon>Cordycipitaceae</taxon>
        <taxon>Niveomyces</taxon>
    </lineage>
</organism>
<protein>
    <submittedName>
        <fullName evidence="3">Uncharacterized protein</fullName>
    </submittedName>
</protein>
<dbReference type="Proteomes" id="UP000076874">
    <property type="component" value="Unassembled WGS sequence"/>
</dbReference>
<dbReference type="AlphaFoldDB" id="A0A167USQ9"/>
<evidence type="ECO:0000313" key="4">
    <source>
        <dbReference type="Proteomes" id="UP000076874"/>
    </source>
</evidence>
<dbReference type="Pfam" id="PF13489">
    <property type="entry name" value="Methyltransf_23"/>
    <property type="match status" value="1"/>
</dbReference>
<dbReference type="EMBL" id="AZHD01000007">
    <property type="protein sequence ID" value="OAA61869.1"/>
    <property type="molecule type" value="Genomic_DNA"/>
</dbReference>
<feature type="region of interest" description="Disordered" evidence="2">
    <location>
        <begin position="1"/>
        <end position="28"/>
    </location>
</feature>
<sequence length="336" mass="37233">MPPSGDDIITPSGDVDSSSGGEFEPLEFSLDEPGSLYQSIGSNIYKHSYENGRRYHFFRNGKYPIPNDDLEQNREDLKHVLVQELTGGTLVHAPIGDSPQKIIDLGTGTGSWAIEAGDRYPSAEVVGVDLSPIQPVWVPPNVKFIIDDVEDEWLTSAGTYDYAHLRNLMPFVKKVPQFLARCYENLRPGGWIESCDFDGTAHCDDGSMPGDWPLSRFWTRLAEALKRLGHHDVQIAPHLGAALTAAGFVRVSCVRAYKVPVGTWPADPTLRLIGLYMRQVVEDFLDAAAAKPYRALGMSEAEVAGFMDAVHASLRARTVHSYCKYYVWVAQKPYDG</sequence>
<dbReference type="OrthoDB" id="184880at2759"/>
<keyword evidence="4" id="KW-1185">Reference proteome</keyword>